<dbReference type="AlphaFoldDB" id="A0A5J4UHJ7"/>
<feature type="region of interest" description="Disordered" evidence="1">
    <location>
        <begin position="98"/>
        <end position="133"/>
    </location>
</feature>
<evidence type="ECO:0000313" key="2">
    <source>
        <dbReference type="EMBL" id="KAA6369887.1"/>
    </source>
</evidence>
<feature type="region of interest" description="Disordered" evidence="1">
    <location>
        <begin position="1"/>
        <end position="63"/>
    </location>
</feature>
<feature type="compositionally biased region" description="Basic residues" evidence="1">
    <location>
        <begin position="12"/>
        <end position="28"/>
    </location>
</feature>
<organism evidence="2 3">
    <name type="scientific">Streblomastix strix</name>
    <dbReference type="NCBI Taxonomy" id="222440"/>
    <lineage>
        <taxon>Eukaryota</taxon>
        <taxon>Metamonada</taxon>
        <taxon>Preaxostyla</taxon>
        <taxon>Oxymonadida</taxon>
        <taxon>Streblomastigidae</taxon>
        <taxon>Streblomastix</taxon>
    </lineage>
</organism>
<gene>
    <name evidence="2" type="ORF">EZS28_034587</name>
</gene>
<comment type="caution">
    <text evidence="2">The sequence shown here is derived from an EMBL/GenBank/DDBJ whole genome shotgun (WGS) entry which is preliminary data.</text>
</comment>
<feature type="compositionally biased region" description="Low complexity" evidence="1">
    <location>
        <begin position="42"/>
        <end position="61"/>
    </location>
</feature>
<proteinExistence type="predicted"/>
<reference evidence="2 3" key="1">
    <citation type="submission" date="2019-03" db="EMBL/GenBank/DDBJ databases">
        <title>Single cell metagenomics reveals metabolic interactions within the superorganism composed of flagellate Streblomastix strix and complex community of Bacteroidetes bacteria on its surface.</title>
        <authorList>
            <person name="Treitli S.C."/>
            <person name="Kolisko M."/>
            <person name="Husnik F."/>
            <person name="Keeling P."/>
            <person name="Hampl V."/>
        </authorList>
    </citation>
    <scope>NUCLEOTIDE SEQUENCE [LARGE SCALE GENOMIC DNA]</scope>
    <source>
        <strain evidence="2">ST1C</strain>
    </source>
</reference>
<dbReference type="EMBL" id="SNRW01015924">
    <property type="protein sequence ID" value="KAA6369887.1"/>
    <property type="molecule type" value="Genomic_DNA"/>
</dbReference>
<sequence>MAGKKQQARPALKNKPKNQRQQQNRRQHQPQAHKERLKDNKQPIIQPQPVVQIIPKPKPQQAVYKQAPRAIPKDYVKQLQVTSKQTVQKQAPRDFPKDFVKQQQAAKKQRENPAQPIRIVNNQQKYADKRRRHYQIKSQQKQLEREFRDQEFNIEMMEQEQLQARFQRFESGLFPQERDILIRNRLEIQRMNQQYSNRNVHNFGYDYQQFILLTEPVRYDLLSQVVEDKRANFKDEQIEYAGGDQQTAVTVTFFNNNITLPEDCDAFIERVYQHENGRLFKCGFDFGTVIQRNEVILDPIYVGRDMVEALYPGRTRYKPYKTTALSKYRTPMGVEHDSVSNKQVTYRIMLPDENHVQNHAPTILYSRKSINECKQYVRSSIIQMQERTEMIDTKELMVAIYSMEVISNRIPFPGKNMEELIKIHKNEKIIIKYIHSDDDYNICFWNNLTCITKPDSKRIEIDRYSRIAEGKRLLFEFYNVKKENQREFLMKYQGFNWDDSLKVQR</sequence>
<dbReference type="Proteomes" id="UP000324800">
    <property type="component" value="Unassembled WGS sequence"/>
</dbReference>
<protein>
    <submittedName>
        <fullName evidence="2">Uncharacterized protein</fullName>
    </submittedName>
</protein>
<feature type="compositionally biased region" description="Basic and acidic residues" evidence="1">
    <location>
        <begin position="32"/>
        <end position="41"/>
    </location>
</feature>
<accession>A0A5J4UHJ7</accession>
<evidence type="ECO:0000313" key="3">
    <source>
        <dbReference type="Proteomes" id="UP000324800"/>
    </source>
</evidence>
<evidence type="ECO:0000256" key="1">
    <source>
        <dbReference type="SAM" id="MobiDB-lite"/>
    </source>
</evidence>
<name>A0A5J4UHJ7_9EUKA</name>